<protein>
    <recommendedName>
        <fullName evidence="2">DNA polymerase delta subunit 3</fullName>
    </recommendedName>
</protein>
<name>A0A9N9D5H7_9GLOM</name>
<feature type="region of interest" description="Disordered" evidence="5">
    <location>
        <begin position="192"/>
        <end position="225"/>
    </location>
</feature>
<evidence type="ECO:0000313" key="7">
    <source>
        <dbReference type="Proteomes" id="UP000789759"/>
    </source>
</evidence>
<organism evidence="6 7">
    <name type="scientific">Cetraspora pellucida</name>
    <dbReference type="NCBI Taxonomy" id="1433469"/>
    <lineage>
        <taxon>Eukaryota</taxon>
        <taxon>Fungi</taxon>
        <taxon>Fungi incertae sedis</taxon>
        <taxon>Mucoromycota</taxon>
        <taxon>Glomeromycotina</taxon>
        <taxon>Glomeromycetes</taxon>
        <taxon>Diversisporales</taxon>
        <taxon>Gigasporaceae</taxon>
        <taxon>Cetraspora</taxon>
    </lineage>
</organism>
<keyword evidence="4" id="KW-0539">Nucleus</keyword>
<dbReference type="Pfam" id="PF09507">
    <property type="entry name" value="CDC27"/>
    <property type="match status" value="2"/>
</dbReference>
<dbReference type="InterPro" id="IPR041913">
    <property type="entry name" value="POLD3_sf"/>
</dbReference>
<proteinExistence type="predicted"/>
<evidence type="ECO:0000256" key="5">
    <source>
        <dbReference type="SAM" id="MobiDB-lite"/>
    </source>
</evidence>
<dbReference type="InterPro" id="IPR019038">
    <property type="entry name" value="POLD3"/>
</dbReference>
<reference evidence="6" key="1">
    <citation type="submission" date="2021-06" db="EMBL/GenBank/DDBJ databases">
        <authorList>
            <person name="Kallberg Y."/>
            <person name="Tangrot J."/>
            <person name="Rosling A."/>
        </authorList>
    </citation>
    <scope>NUCLEOTIDE SEQUENCE</scope>
    <source>
        <strain evidence="6">FL966</strain>
    </source>
</reference>
<evidence type="ECO:0000313" key="6">
    <source>
        <dbReference type="EMBL" id="CAG8623584.1"/>
    </source>
</evidence>
<evidence type="ECO:0000256" key="1">
    <source>
        <dbReference type="ARBA" id="ARBA00004123"/>
    </source>
</evidence>
<dbReference type="GO" id="GO:0006297">
    <property type="term" value="P:nucleotide-excision repair, DNA gap filling"/>
    <property type="evidence" value="ECO:0007669"/>
    <property type="project" value="TreeGrafter"/>
</dbReference>
<dbReference type="GO" id="GO:0003887">
    <property type="term" value="F:DNA-directed DNA polymerase activity"/>
    <property type="evidence" value="ECO:0007669"/>
    <property type="project" value="TreeGrafter"/>
</dbReference>
<keyword evidence="3" id="KW-0235">DNA replication</keyword>
<dbReference type="GO" id="GO:1904161">
    <property type="term" value="P:DNA synthesis involved in UV-damage excision repair"/>
    <property type="evidence" value="ECO:0007669"/>
    <property type="project" value="TreeGrafter"/>
</dbReference>
<dbReference type="Gene3D" id="3.90.1030.20">
    <property type="entry name" value="DNA polymerase delta, p66 (Cdc27) subunit, wHTH domain"/>
    <property type="match status" value="1"/>
</dbReference>
<evidence type="ECO:0000256" key="2">
    <source>
        <dbReference type="ARBA" id="ARBA00017589"/>
    </source>
</evidence>
<dbReference type="EMBL" id="CAJVQA010005574">
    <property type="protein sequence ID" value="CAG8623584.1"/>
    <property type="molecule type" value="Genomic_DNA"/>
</dbReference>
<accession>A0A9N9D5H7</accession>
<sequence length="234" mass="26388">MLSEFEASMSITGKTPHAVYCICGITKEDRHAVLLVPKEELEETKQKYKTLTSIHIYSMEEHRPKDGSALVITDYKPTTDESALVITDCKSTTDESALVIMDCKPTTDESAHIITDYKPTTDESTLVITDYKSNSMEIDQEQSPQLLSKKQALPCGKRKVSKKRIYQDAKGFKVSEDTYEWESFSEGECDPRQTGINVKIKPERSSIKNSVNKRGKRKGDDSSQKSLLNFFGKI</sequence>
<keyword evidence="7" id="KW-1185">Reference proteome</keyword>
<dbReference type="Proteomes" id="UP000789759">
    <property type="component" value="Unassembled WGS sequence"/>
</dbReference>
<dbReference type="GO" id="GO:0043625">
    <property type="term" value="C:delta DNA polymerase complex"/>
    <property type="evidence" value="ECO:0007669"/>
    <property type="project" value="InterPro"/>
</dbReference>
<comment type="caution">
    <text evidence="6">The sequence shown here is derived from an EMBL/GenBank/DDBJ whole genome shotgun (WGS) entry which is preliminary data.</text>
</comment>
<dbReference type="GO" id="GO:0006271">
    <property type="term" value="P:DNA strand elongation involved in DNA replication"/>
    <property type="evidence" value="ECO:0007669"/>
    <property type="project" value="TreeGrafter"/>
</dbReference>
<evidence type="ECO:0000256" key="3">
    <source>
        <dbReference type="ARBA" id="ARBA00022705"/>
    </source>
</evidence>
<dbReference type="PANTHER" id="PTHR17598">
    <property type="entry name" value="DNA POLYMERASE DELTA SUBUNIT 3"/>
    <property type="match status" value="1"/>
</dbReference>
<dbReference type="PANTHER" id="PTHR17598:SF13">
    <property type="entry name" value="DNA POLYMERASE DELTA SUBUNIT 3"/>
    <property type="match status" value="1"/>
</dbReference>
<evidence type="ECO:0000256" key="4">
    <source>
        <dbReference type="ARBA" id="ARBA00023242"/>
    </source>
</evidence>
<gene>
    <name evidence="6" type="ORF">CPELLU_LOCUS8047</name>
</gene>
<dbReference type="AlphaFoldDB" id="A0A9N9D5H7"/>
<dbReference type="OrthoDB" id="2387690at2759"/>
<comment type="subcellular location">
    <subcellularLocation>
        <location evidence="1">Nucleus</location>
    </subcellularLocation>
</comment>